<dbReference type="InterPro" id="IPR055979">
    <property type="entry name" value="DUF7557"/>
</dbReference>
<dbReference type="AlphaFoldDB" id="A7I9F5"/>
<organism evidence="1 2">
    <name type="scientific">Methanoregula boonei (strain DSM 21154 / JCM 14090 / 6A8)</name>
    <dbReference type="NCBI Taxonomy" id="456442"/>
    <lineage>
        <taxon>Archaea</taxon>
        <taxon>Methanobacteriati</taxon>
        <taxon>Methanobacteriota</taxon>
        <taxon>Stenosarchaea group</taxon>
        <taxon>Methanomicrobia</taxon>
        <taxon>Methanomicrobiales</taxon>
        <taxon>Methanoregulaceae</taxon>
        <taxon>Methanoregula</taxon>
    </lineage>
</organism>
<dbReference type="STRING" id="456442.Mboo_1851"/>
<accession>A7I9F5</accession>
<sequence length="78" mass="8861">MQAATTIYIREDLKDQLNSLKRHPKESYNDVIERLVTLAVDEEPLSEETIAGLEESLGDVRKGNLIAEKEVMKKYGVK</sequence>
<dbReference type="RefSeq" id="WP_012107417.1">
    <property type="nucleotide sequence ID" value="NC_009712.1"/>
</dbReference>
<evidence type="ECO:0000313" key="2">
    <source>
        <dbReference type="Proteomes" id="UP000002408"/>
    </source>
</evidence>
<name>A7I9F5_METB6</name>
<dbReference type="HOGENOM" id="CLU_191925_0_0_2"/>
<dbReference type="Pfam" id="PF24434">
    <property type="entry name" value="DUF7557"/>
    <property type="match status" value="1"/>
</dbReference>
<dbReference type="OrthoDB" id="7794at2157"/>
<proteinExistence type="predicted"/>
<reference evidence="2" key="1">
    <citation type="journal article" date="2015" name="Microbiology">
        <title>Genome of Methanoregula boonei 6A8 reveals adaptations to oligotrophic peatland environments.</title>
        <authorList>
            <person name="Braeuer S."/>
            <person name="Cadillo-Quiroz H."/>
            <person name="Kyrpides N."/>
            <person name="Woyke T."/>
            <person name="Goodwin L."/>
            <person name="Detter C."/>
            <person name="Podell S."/>
            <person name="Yavitt J.B."/>
            <person name="Zinder S.H."/>
        </authorList>
    </citation>
    <scope>NUCLEOTIDE SEQUENCE [LARGE SCALE GENOMIC DNA]</scope>
    <source>
        <strain evidence="2">DSM 21154 / JCM 14090 / 6A8</strain>
    </source>
</reference>
<keyword evidence="2" id="KW-1185">Reference proteome</keyword>
<evidence type="ECO:0000313" key="1">
    <source>
        <dbReference type="EMBL" id="ABS56366.1"/>
    </source>
</evidence>
<gene>
    <name evidence="1" type="ordered locus">Mboo_1851</name>
</gene>
<dbReference type="KEGG" id="mbn:Mboo_1851"/>
<dbReference type="GeneID" id="5410444"/>
<protein>
    <submittedName>
        <fullName evidence="1">Uncharacterized protein</fullName>
    </submittedName>
</protein>
<dbReference type="eggNOG" id="arCOG03966">
    <property type="taxonomic scope" value="Archaea"/>
</dbReference>
<dbReference type="EMBL" id="CP000780">
    <property type="protein sequence ID" value="ABS56366.1"/>
    <property type="molecule type" value="Genomic_DNA"/>
</dbReference>
<dbReference type="Proteomes" id="UP000002408">
    <property type="component" value="Chromosome"/>
</dbReference>